<evidence type="ECO:0000313" key="2">
    <source>
        <dbReference type="EMBL" id="RNF87963.1"/>
    </source>
</evidence>
<evidence type="ECO:0000313" key="3">
    <source>
        <dbReference type="Proteomes" id="UP000278162"/>
    </source>
</evidence>
<organism evidence="2 3">
    <name type="scientific">Pseudomonas putida</name>
    <name type="common">Arthrobacter siderocapsulatus</name>
    <dbReference type="NCBI Taxonomy" id="303"/>
    <lineage>
        <taxon>Bacteria</taxon>
        <taxon>Pseudomonadati</taxon>
        <taxon>Pseudomonadota</taxon>
        <taxon>Gammaproteobacteria</taxon>
        <taxon>Pseudomonadales</taxon>
        <taxon>Pseudomonadaceae</taxon>
        <taxon>Pseudomonas</taxon>
    </lineage>
</organism>
<accession>A0A3M8T4H5</accession>
<reference evidence="2 3" key="1">
    <citation type="submission" date="2018-10" db="EMBL/GenBank/DDBJ databases">
        <title>An outbreak of IMP-63 producing strain in France.</title>
        <authorList>
            <person name="Bour M."/>
            <person name="Liapis E."/>
            <person name="Plesiat P."/>
        </authorList>
    </citation>
    <scope>NUCLEOTIDE SEQUENCE [LARGE SCALE GENOMIC DNA]</scope>
    <source>
        <strain evidence="2 3">12917</strain>
    </source>
</reference>
<name>A0A3M8T4H5_PSEPU</name>
<dbReference type="EMBL" id="RJAI01000033">
    <property type="protein sequence ID" value="RNF87963.1"/>
    <property type="molecule type" value="Genomic_DNA"/>
</dbReference>
<proteinExistence type="predicted"/>
<sequence length="93" mass="9964">MLAWPASSRVNPLPQGCTALETCAVPVGAGLPAKRPAQANHNGRIPANAPVQIPPTGGNPPAFLRKFAPSLGVYPSQIRHLHPSWAFWHHPCY</sequence>
<comment type="caution">
    <text evidence="2">The sequence shown here is derived from an EMBL/GenBank/DDBJ whole genome shotgun (WGS) entry which is preliminary data.</text>
</comment>
<protein>
    <submittedName>
        <fullName evidence="2">Uncharacterized protein</fullName>
    </submittedName>
</protein>
<feature type="region of interest" description="Disordered" evidence="1">
    <location>
        <begin position="34"/>
        <end position="58"/>
    </location>
</feature>
<evidence type="ECO:0000256" key="1">
    <source>
        <dbReference type="SAM" id="MobiDB-lite"/>
    </source>
</evidence>
<gene>
    <name evidence="2" type="ORF">EFK07_14490</name>
</gene>
<dbReference type="AlphaFoldDB" id="A0A3M8T4H5"/>
<dbReference type="Proteomes" id="UP000278162">
    <property type="component" value="Unassembled WGS sequence"/>
</dbReference>